<evidence type="ECO:0000256" key="2">
    <source>
        <dbReference type="ARBA" id="ARBA00022603"/>
    </source>
</evidence>
<reference evidence="6" key="2">
    <citation type="submission" date="2025-09" db="UniProtKB">
        <authorList>
            <consortium name="Ensembl"/>
        </authorList>
    </citation>
    <scope>IDENTIFICATION</scope>
</reference>
<proteinExistence type="inferred from homology"/>
<evidence type="ECO:0000256" key="5">
    <source>
        <dbReference type="PIRSR" id="PIRSR000384-1"/>
    </source>
</evidence>
<reference evidence="6" key="1">
    <citation type="submission" date="2025-08" db="UniProtKB">
        <authorList>
            <consortium name="Ensembl"/>
        </authorList>
    </citation>
    <scope>IDENTIFICATION</scope>
</reference>
<evidence type="ECO:0000313" key="6">
    <source>
        <dbReference type="Ensembl" id="ENSEBUP00000025803.1"/>
    </source>
</evidence>
<evidence type="ECO:0000313" key="7">
    <source>
        <dbReference type="Proteomes" id="UP000694388"/>
    </source>
</evidence>
<feature type="binding site" evidence="5">
    <location>
        <position position="25"/>
    </location>
    <ligand>
        <name>S-adenosyl-L-methionine</name>
        <dbReference type="ChEBI" id="CHEBI:59789"/>
    </ligand>
</feature>
<dbReference type="Ensembl" id="ENSEBUT00000026379.1">
    <property type="protein sequence ID" value="ENSEBUP00000025803.1"/>
    <property type="gene ID" value="ENSEBUG00000015901.1"/>
</dbReference>
<accession>A0A8C4R685</accession>
<dbReference type="FunFam" id="3.40.50.150:FF:000065">
    <property type="entry name" value="Phenylethanolamine N-methyltransferase"/>
    <property type="match status" value="1"/>
</dbReference>
<protein>
    <submittedName>
        <fullName evidence="6">Uncharacterized protein</fullName>
    </submittedName>
</protein>
<dbReference type="Pfam" id="PF01234">
    <property type="entry name" value="NNMT_PNMT_TEMT"/>
    <property type="match status" value="1"/>
</dbReference>
<feature type="binding site" evidence="5">
    <location>
        <position position="89"/>
    </location>
    <ligand>
        <name>S-adenosyl-L-methionine</name>
        <dbReference type="ChEBI" id="CHEBI:59789"/>
    </ligand>
</feature>
<feature type="binding site" evidence="5">
    <location>
        <position position="73"/>
    </location>
    <ligand>
        <name>S-adenosyl-L-methionine</name>
        <dbReference type="ChEBI" id="CHEBI:59789"/>
    </ligand>
</feature>
<feature type="binding site" evidence="5">
    <location>
        <begin position="67"/>
        <end position="68"/>
    </location>
    <ligand>
        <name>S-adenosyl-L-methionine</name>
        <dbReference type="ChEBI" id="CHEBI:59789"/>
    </ligand>
</feature>
<dbReference type="AlphaFoldDB" id="A0A8C4R685"/>
<dbReference type="GO" id="GO:0005829">
    <property type="term" value="C:cytosol"/>
    <property type="evidence" value="ECO:0007669"/>
    <property type="project" value="TreeGrafter"/>
</dbReference>
<dbReference type="Gene3D" id="3.40.50.150">
    <property type="entry name" value="Vaccinia Virus protein VP39"/>
    <property type="match status" value="1"/>
</dbReference>
<evidence type="ECO:0000256" key="3">
    <source>
        <dbReference type="ARBA" id="ARBA00022679"/>
    </source>
</evidence>
<sequence>MSRHSTMAKECSGEGYKSHFKPREYFRSNLRGLQRPQEGNYLPWALKMLHQVFSHSGLHGQRLLDVGSGPSIYQILSAGEAFDDIYLSDFIELNRNELRLWLDNSPEALNWSPIIQYVCDLEANGDTCESKSERLRKKVQSVLPCDVNQDPPVCGIDLTFDCILTTLCLECACMDIEKYHQAVARLAGLMKAGGHLIMVVVLDETFYQIGNQRFYCLTLSEATVREALMKAGLSITVFEKCSRSEFADAYANFTAIVFVVAQKNPEKE</sequence>
<name>A0A8C4R685_EPTBU</name>
<evidence type="ECO:0000256" key="1">
    <source>
        <dbReference type="ARBA" id="ARBA00007996"/>
    </source>
</evidence>
<dbReference type="InterPro" id="IPR053384">
    <property type="entry name" value="SAM-dep_methyltransferase"/>
</dbReference>
<dbReference type="OMA" id="YYMVGEQ"/>
<dbReference type="GO" id="GO:0008757">
    <property type="term" value="F:S-adenosylmethionine-dependent methyltransferase activity"/>
    <property type="evidence" value="ECO:0007669"/>
    <property type="project" value="UniProtKB-ARBA"/>
</dbReference>
<dbReference type="PANTHER" id="PTHR10867:SF32">
    <property type="entry name" value="NICOTINAMIDE N-METHYLTRANSFERASE"/>
    <property type="match status" value="1"/>
</dbReference>
<dbReference type="GO" id="GO:0008170">
    <property type="term" value="F:N-methyltransferase activity"/>
    <property type="evidence" value="ECO:0007669"/>
    <property type="project" value="TreeGrafter"/>
</dbReference>
<dbReference type="Proteomes" id="UP000694388">
    <property type="component" value="Unplaced"/>
</dbReference>
<dbReference type="GO" id="GO:0032259">
    <property type="term" value="P:methylation"/>
    <property type="evidence" value="ECO:0007669"/>
    <property type="project" value="UniProtKB-KW"/>
</dbReference>
<keyword evidence="3" id="KW-0808">Transferase</keyword>
<keyword evidence="2" id="KW-0489">Methyltransferase</keyword>
<feature type="binding site" evidence="5">
    <location>
        <position position="94"/>
    </location>
    <ligand>
        <name>S-adenosyl-L-methionine</name>
        <dbReference type="ChEBI" id="CHEBI:59789"/>
    </ligand>
</feature>
<dbReference type="SUPFAM" id="SSF53335">
    <property type="entry name" value="S-adenosyl-L-methionine-dependent methyltransferases"/>
    <property type="match status" value="1"/>
</dbReference>
<feature type="binding site" evidence="5">
    <location>
        <begin position="146"/>
        <end position="147"/>
    </location>
    <ligand>
        <name>S-adenosyl-L-methionine</name>
        <dbReference type="ChEBI" id="CHEBI:59789"/>
    </ligand>
</feature>
<keyword evidence="7" id="KW-1185">Reference proteome</keyword>
<dbReference type="InterPro" id="IPR000940">
    <property type="entry name" value="NNMT_TEMT_trans"/>
</dbReference>
<dbReference type="PANTHER" id="PTHR10867">
    <property type="entry name" value="NNMT/PNMT/TEMT FAMILY MEMBER"/>
    <property type="match status" value="1"/>
</dbReference>
<organism evidence="6 7">
    <name type="scientific">Eptatretus burgeri</name>
    <name type="common">Inshore hagfish</name>
    <dbReference type="NCBI Taxonomy" id="7764"/>
    <lineage>
        <taxon>Eukaryota</taxon>
        <taxon>Metazoa</taxon>
        <taxon>Chordata</taxon>
        <taxon>Craniata</taxon>
        <taxon>Vertebrata</taxon>
        <taxon>Cyclostomata</taxon>
        <taxon>Myxini</taxon>
        <taxon>Myxiniformes</taxon>
        <taxon>Myxinidae</taxon>
        <taxon>Eptatretinae</taxon>
        <taxon>Eptatretus</taxon>
    </lineage>
</organism>
<dbReference type="GeneTree" id="ENSGT00390000011708"/>
<comment type="similarity">
    <text evidence="1">Belongs to the class I-like SAM-binding methyltransferase superfamily. NNMT/PNMT/TEMT family.</text>
</comment>
<keyword evidence="4 5" id="KW-0949">S-adenosyl-L-methionine</keyword>
<evidence type="ECO:0000256" key="4">
    <source>
        <dbReference type="ARBA" id="ARBA00022691"/>
    </source>
</evidence>
<dbReference type="PROSITE" id="PS51681">
    <property type="entry name" value="SAM_MT_NNMT_PNMT_TEMT"/>
    <property type="match status" value="1"/>
</dbReference>
<dbReference type="NCBIfam" id="NF041360">
    <property type="entry name" value="GntF_guanitoxin"/>
    <property type="match status" value="1"/>
</dbReference>
<dbReference type="InterPro" id="IPR029063">
    <property type="entry name" value="SAM-dependent_MTases_sf"/>
</dbReference>
<dbReference type="PIRSF" id="PIRSF000384">
    <property type="entry name" value="PNMTase"/>
    <property type="match status" value="1"/>
</dbReference>